<dbReference type="InterPro" id="IPR004273">
    <property type="entry name" value="Dynein_heavy_D6_P-loop"/>
</dbReference>
<evidence type="ECO:0000259" key="1">
    <source>
        <dbReference type="Pfam" id="PF03028"/>
    </source>
</evidence>
<keyword evidence="4" id="KW-1185">Reference proteome</keyword>
<dbReference type="Gene3D" id="1.10.8.720">
    <property type="entry name" value="Region D6 of dynein motor"/>
    <property type="match status" value="1"/>
</dbReference>
<dbReference type="FunFam" id="3.40.50.300:FF:000153">
    <property type="entry name" value="Dynein axonemal heavy chain 1"/>
    <property type="match status" value="1"/>
</dbReference>
<dbReference type="Pfam" id="PF18198">
    <property type="entry name" value="AAA_lid_11"/>
    <property type="match status" value="1"/>
</dbReference>
<dbReference type="AlphaFoldDB" id="A0A8S4FPQ9"/>
<dbReference type="InterPro" id="IPR026983">
    <property type="entry name" value="DHC"/>
</dbReference>
<protein>
    <submittedName>
        <fullName evidence="3">(diamondback moth) hypothetical protein</fullName>
    </submittedName>
</protein>
<dbReference type="GO" id="GO:0045505">
    <property type="term" value="F:dynein intermediate chain binding"/>
    <property type="evidence" value="ECO:0007669"/>
    <property type="project" value="InterPro"/>
</dbReference>
<evidence type="ECO:0000259" key="2">
    <source>
        <dbReference type="Pfam" id="PF18198"/>
    </source>
</evidence>
<comment type="caution">
    <text evidence="3">The sequence shown here is derived from an EMBL/GenBank/DDBJ whole genome shotgun (WGS) entry which is preliminary data.</text>
</comment>
<dbReference type="InterPro" id="IPR042219">
    <property type="entry name" value="AAA_lid_11_sf"/>
</dbReference>
<feature type="domain" description="Dynein heavy chain region D6 P-loop" evidence="1">
    <location>
        <begin position="62"/>
        <end position="168"/>
    </location>
</feature>
<reference evidence="3" key="1">
    <citation type="submission" date="2020-11" db="EMBL/GenBank/DDBJ databases">
        <authorList>
            <person name="Whiteford S."/>
        </authorList>
    </citation>
    <scope>NUCLEOTIDE SEQUENCE</scope>
</reference>
<name>A0A8S4FPQ9_PLUXY</name>
<dbReference type="InterPro" id="IPR041658">
    <property type="entry name" value="AAA_lid_11"/>
</dbReference>
<organism evidence="3 4">
    <name type="scientific">Plutella xylostella</name>
    <name type="common">Diamondback moth</name>
    <name type="synonym">Plutella maculipennis</name>
    <dbReference type="NCBI Taxonomy" id="51655"/>
    <lineage>
        <taxon>Eukaryota</taxon>
        <taxon>Metazoa</taxon>
        <taxon>Ecdysozoa</taxon>
        <taxon>Arthropoda</taxon>
        <taxon>Hexapoda</taxon>
        <taxon>Insecta</taxon>
        <taxon>Pterygota</taxon>
        <taxon>Neoptera</taxon>
        <taxon>Endopterygota</taxon>
        <taxon>Lepidoptera</taxon>
        <taxon>Glossata</taxon>
        <taxon>Ditrysia</taxon>
        <taxon>Yponomeutoidea</taxon>
        <taxon>Plutellidae</taxon>
        <taxon>Plutella</taxon>
    </lineage>
</organism>
<proteinExistence type="predicted"/>
<dbReference type="PANTHER" id="PTHR22878:SF68">
    <property type="entry name" value="DYNEIN HEAVY CHAIN 6, AXONEMAL-LIKE"/>
    <property type="match status" value="1"/>
</dbReference>
<dbReference type="GO" id="GO:0008569">
    <property type="term" value="F:minus-end-directed microtubule motor activity"/>
    <property type="evidence" value="ECO:0007669"/>
    <property type="project" value="InterPro"/>
</dbReference>
<dbReference type="Pfam" id="PF03028">
    <property type="entry name" value="Dynein_heavy"/>
    <property type="match status" value="1"/>
</dbReference>
<dbReference type="GO" id="GO:0007018">
    <property type="term" value="P:microtubule-based movement"/>
    <property type="evidence" value="ECO:0007669"/>
    <property type="project" value="InterPro"/>
</dbReference>
<dbReference type="GO" id="GO:0051959">
    <property type="term" value="F:dynein light intermediate chain binding"/>
    <property type="evidence" value="ECO:0007669"/>
    <property type="project" value="InterPro"/>
</dbReference>
<dbReference type="EMBL" id="CAJHNJ030000037">
    <property type="protein sequence ID" value="CAG9129063.1"/>
    <property type="molecule type" value="Genomic_DNA"/>
</dbReference>
<feature type="domain" description="Dynein heavy chain AAA lid" evidence="2">
    <location>
        <begin position="199"/>
        <end position="305"/>
    </location>
</feature>
<dbReference type="GO" id="GO:0030286">
    <property type="term" value="C:dynein complex"/>
    <property type="evidence" value="ECO:0007669"/>
    <property type="project" value="InterPro"/>
</dbReference>
<sequence>MVRESEWNDILNDFQKMLVVRSLRVDRVCACVASYVASVFGPRYVEPPVLDIRAAWEESSWKTPLLFVLSPGADPAAALAQLAGDVRAELAALSLGQGQAPRAASILSKAMKEGSWAFLANCHLATAWLGQLRGLDNPKIHPRFRLWLSSMPDEKFPLAVLQNSIKMTTEPPQGLKGNLVRLFSNIPEDRFDSSTPTYRRLLFCVSFFHCTLVARRRFRQLGYNAVYSFNDSDFDVSGLVVGTGVKRRLFEAPRKTNNAIFCYFRHRFLFAIINYGGHITDDWDKRVLVAYINQFFNEEALETPYFREILQSNVVTTQHTGVAHQDRRARAGGRWAGCRGRRRPVQY</sequence>
<evidence type="ECO:0000313" key="3">
    <source>
        <dbReference type="EMBL" id="CAG9129063.1"/>
    </source>
</evidence>
<evidence type="ECO:0000313" key="4">
    <source>
        <dbReference type="Proteomes" id="UP000653454"/>
    </source>
</evidence>
<dbReference type="Gene3D" id="3.40.50.300">
    <property type="entry name" value="P-loop containing nucleotide triphosphate hydrolases"/>
    <property type="match status" value="1"/>
</dbReference>
<dbReference type="Proteomes" id="UP000653454">
    <property type="component" value="Unassembled WGS sequence"/>
</dbReference>
<dbReference type="InterPro" id="IPR027417">
    <property type="entry name" value="P-loop_NTPase"/>
</dbReference>
<accession>A0A8S4FPQ9</accession>
<gene>
    <name evidence="3" type="ORF">PLXY2_LOCUS9422</name>
</gene>
<dbReference type="PANTHER" id="PTHR22878">
    <property type="entry name" value="DYNEIN HEAVY CHAIN 6, AXONEMAL-LIKE-RELATED"/>
    <property type="match status" value="1"/>
</dbReference>